<accession>A0A851NP98</accession>
<reference evidence="3" key="1">
    <citation type="submission" date="2019-09" db="EMBL/GenBank/DDBJ databases">
        <title>Bird 10,000 Genomes (B10K) Project - Family phase.</title>
        <authorList>
            <person name="Zhang G."/>
        </authorList>
    </citation>
    <scope>NUCLEOTIDE SEQUENCE</scope>
    <source>
        <strain evidence="3">B10K-DU-001-08</strain>
        <tissue evidence="3">Muscle</tissue>
    </source>
</reference>
<dbReference type="PRINTS" id="PR00190">
    <property type="entry name" value="ACTIN"/>
</dbReference>
<dbReference type="InterPro" id="IPR043129">
    <property type="entry name" value="ATPase_NBD"/>
</dbReference>
<dbReference type="FunFam" id="3.30.420.40:FF:000050">
    <property type="entry name" value="Actin, alpha skeletal muscle"/>
    <property type="match status" value="1"/>
</dbReference>
<dbReference type="SMART" id="SM00268">
    <property type="entry name" value="ACTIN"/>
    <property type="match status" value="1"/>
</dbReference>
<dbReference type="Proteomes" id="UP000613066">
    <property type="component" value="Unassembled WGS sequence"/>
</dbReference>
<feature type="non-terminal residue" evidence="3">
    <location>
        <position position="1"/>
    </location>
</feature>
<comment type="caution">
    <text evidence="3">The sequence shown here is derived from an EMBL/GenBank/DDBJ whole genome shotgun (WGS) entry which is preliminary data.</text>
</comment>
<dbReference type="PANTHER" id="PTHR11937">
    <property type="entry name" value="ACTIN"/>
    <property type="match status" value="1"/>
</dbReference>
<evidence type="ECO:0000313" key="4">
    <source>
        <dbReference type="Proteomes" id="UP000613066"/>
    </source>
</evidence>
<organism evidence="3 4">
    <name type="scientific">Penelope pileata</name>
    <dbReference type="NCBI Taxonomy" id="1118817"/>
    <lineage>
        <taxon>Eukaryota</taxon>
        <taxon>Metazoa</taxon>
        <taxon>Chordata</taxon>
        <taxon>Craniata</taxon>
        <taxon>Vertebrata</taxon>
        <taxon>Euteleostomi</taxon>
        <taxon>Archelosauria</taxon>
        <taxon>Archosauria</taxon>
        <taxon>Dinosauria</taxon>
        <taxon>Saurischia</taxon>
        <taxon>Theropoda</taxon>
        <taxon>Coelurosauria</taxon>
        <taxon>Aves</taxon>
        <taxon>Neognathae</taxon>
        <taxon>Galloanserae</taxon>
        <taxon>Galliformes</taxon>
        <taxon>Cracidae</taxon>
        <taxon>Penelope</taxon>
    </lineage>
</organism>
<dbReference type="SUPFAM" id="SSF53067">
    <property type="entry name" value="Actin-like ATPase domain"/>
    <property type="match status" value="2"/>
</dbReference>
<dbReference type="Gene3D" id="3.90.640.10">
    <property type="entry name" value="Actin, Chain A, domain 4"/>
    <property type="match status" value="1"/>
</dbReference>
<name>A0A851NP98_9GALL</name>
<keyword evidence="4" id="KW-1185">Reference proteome</keyword>
<evidence type="ECO:0000256" key="1">
    <source>
        <dbReference type="ARBA" id="ARBA00006752"/>
    </source>
</evidence>
<dbReference type="Pfam" id="PF00022">
    <property type="entry name" value="Actin"/>
    <property type="match status" value="1"/>
</dbReference>
<dbReference type="InterPro" id="IPR004000">
    <property type="entry name" value="Actin"/>
</dbReference>
<dbReference type="OrthoDB" id="9932367at2759"/>
<feature type="non-terminal residue" evidence="3">
    <location>
        <position position="367"/>
    </location>
</feature>
<sequence>GKIVIDTGTRSCRGGFSGHPSPTAEISSLVGRCTAQSLLLEEARCGVFVGEEALLYPDSEISDVMQNGLIANWEAAENLWHHLLEHELHVSPRDHALLLTEPPFSPASSQEKMAEVAFEALQTPGLFMAPQPVLAAYAHGKTSALVLDMGHVATRAVPVLEGSTIAHGSKQTDMAGRCLTWYLLTLLENAGHTLSEGMTQVVEDIKRTCCYVTIDFQREHLLPPCAYSTDFPLPDGKTLTLGKEQFQCPELLFNPPPCWGESYVAIHELVQRSLTQLSEEIRPTMCSNILLCGGSSMFQGLARRLCNELLGHLPCSASMHVVNSPLRQHATWTGGSILASLRNFQSCWIHRHEYYENGPRIVYQKCF</sequence>
<gene>
    <name evidence="3" type="primary">Actl9_1</name>
    <name evidence="3" type="ORF">PENPIL_R15020</name>
</gene>
<evidence type="ECO:0000256" key="2">
    <source>
        <dbReference type="RuleBase" id="RU000487"/>
    </source>
</evidence>
<dbReference type="EMBL" id="WBMW01003124">
    <property type="protein sequence ID" value="NXC44271.1"/>
    <property type="molecule type" value="Genomic_DNA"/>
</dbReference>
<comment type="similarity">
    <text evidence="1 2">Belongs to the actin family.</text>
</comment>
<protein>
    <submittedName>
        <fullName evidence="3">ACTL9 protein</fullName>
    </submittedName>
</protein>
<dbReference type="Gene3D" id="3.30.420.40">
    <property type="match status" value="2"/>
</dbReference>
<proteinExistence type="inferred from homology"/>
<evidence type="ECO:0000313" key="3">
    <source>
        <dbReference type="EMBL" id="NXC44271.1"/>
    </source>
</evidence>
<dbReference type="AlphaFoldDB" id="A0A851NP98"/>